<evidence type="ECO:0000259" key="16">
    <source>
        <dbReference type="PROSITE" id="PS51066"/>
    </source>
</evidence>
<dbReference type="PROSITE" id="PS01242">
    <property type="entry name" value="ZF_FPG_1"/>
    <property type="match status" value="1"/>
</dbReference>
<feature type="domain" description="FPG-type" evidence="16">
    <location>
        <begin position="290"/>
        <end position="324"/>
    </location>
</feature>
<evidence type="ECO:0000256" key="12">
    <source>
        <dbReference type="ARBA" id="ARBA00023268"/>
    </source>
</evidence>
<evidence type="ECO:0000256" key="1">
    <source>
        <dbReference type="ARBA" id="ARBA00001668"/>
    </source>
</evidence>
<evidence type="ECO:0000256" key="8">
    <source>
        <dbReference type="ARBA" id="ARBA00022833"/>
    </source>
</evidence>
<dbReference type="InterPro" id="IPR035937">
    <property type="entry name" value="FPG_N"/>
</dbReference>
<sequence>MPELPEVEVVRAGLAPAVTGARVVAAEVRDPRALKRHVPLGGDDGLGGHGVTLPAEAAATRAADFERRVTGLTLGSPARRGKFMWVPVAAERPTAEPWSLLAHLGMSGQLLLRDTTALDDRHVRIRLWIEHPTHGELRLDFADQRLFGSLALDRLAPTPDGAPGGFGGDAEVPALLPVQAARIARDPLDPHFDDAEFVASARRRGSGIKQLLLDQSLVSGVGNIYADEALWRARMHPETPGRRISAARLTELLALLRDVFAQALAEGGTSFDEQYVNVNGQAGYFSRYLHSYGRTAEPCDRCGTKIERIPFAGRSSHFCPKCQRLR</sequence>
<feature type="active site" description="Proton donor; for beta-elimination activity" evidence="15">
    <location>
        <position position="82"/>
    </location>
</feature>
<dbReference type="PANTHER" id="PTHR22993:SF9">
    <property type="entry name" value="FORMAMIDOPYRIMIDINE-DNA GLYCOSYLASE"/>
    <property type="match status" value="1"/>
</dbReference>
<dbReference type="NCBIfam" id="NF002211">
    <property type="entry name" value="PRK01103.1"/>
    <property type="match status" value="1"/>
</dbReference>
<evidence type="ECO:0000256" key="3">
    <source>
        <dbReference type="ARBA" id="ARBA00011245"/>
    </source>
</evidence>
<keyword evidence="13 15" id="KW-0326">Glycosidase</keyword>
<dbReference type="HAMAP" id="MF_00103">
    <property type="entry name" value="Fapy_DNA_glycosyl"/>
    <property type="match status" value="1"/>
</dbReference>
<comment type="catalytic activity">
    <reaction evidence="1 15">
        <text>Hydrolysis of DNA containing ring-opened 7-methylguanine residues, releasing 2,6-diamino-4-hydroxy-5-(N-methyl)formamidopyrimidine.</text>
        <dbReference type="EC" id="3.2.2.23"/>
    </reaction>
</comment>
<feature type="domain" description="Formamidopyrimidine-DNA glycosylase catalytic" evidence="17">
    <location>
        <begin position="2"/>
        <end position="148"/>
    </location>
</feature>
<evidence type="ECO:0000256" key="4">
    <source>
        <dbReference type="ARBA" id="ARBA00022723"/>
    </source>
</evidence>
<keyword evidence="11 15" id="KW-0456">Lyase</keyword>
<dbReference type="PANTHER" id="PTHR22993">
    <property type="entry name" value="FORMAMIDOPYRIMIDINE-DNA GLYCOSYLASE"/>
    <property type="match status" value="1"/>
</dbReference>
<dbReference type="InterPro" id="IPR020629">
    <property type="entry name" value="FPG_Glyclase"/>
</dbReference>
<evidence type="ECO:0000256" key="6">
    <source>
        <dbReference type="ARBA" id="ARBA00022771"/>
    </source>
</evidence>
<dbReference type="InterPro" id="IPR012319">
    <property type="entry name" value="FPG_cat"/>
</dbReference>
<dbReference type="SUPFAM" id="SSF81624">
    <property type="entry name" value="N-terminal domain of MutM-like DNA repair proteins"/>
    <property type="match status" value="1"/>
</dbReference>
<evidence type="ECO:0000256" key="14">
    <source>
        <dbReference type="ARBA" id="ARBA00044632"/>
    </source>
</evidence>
<feature type="active site" description="Proton donor; for delta-elimination activity" evidence="15">
    <location>
        <position position="314"/>
    </location>
</feature>
<keyword evidence="8 15" id="KW-0862">Zinc</keyword>
<feature type="binding site" evidence="15">
    <location>
        <position position="145"/>
    </location>
    <ligand>
        <name>DNA</name>
        <dbReference type="ChEBI" id="CHEBI:16991"/>
    </ligand>
</feature>
<dbReference type="RefSeq" id="WP_202383068.1">
    <property type="nucleotide sequence ID" value="NZ_BAAAMA010000009.1"/>
</dbReference>
<dbReference type="PROSITE" id="PS51066">
    <property type="entry name" value="ZF_FPG_2"/>
    <property type="match status" value="1"/>
</dbReference>
<dbReference type="CDD" id="cd08966">
    <property type="entry name" value="EcFpg-like_N"/>
    <property type="match status" value="1"/>
</dbReference>
<protein>
    <recommendedName>
        <fullName evidence="15">Formamidopyrimidine-DNA glycosylase</fullName>
        <shortName evidence="15">Fapy-DNA glycosylase</shortName>
        <ecNumber evidence="15">3.2.2.23</ecNumber>
    </recommendedName>
    <alternativeName>
        <fullName evidence="15">DNA-(apurinic or apyrimidinic site) lyase MutM</fullName>
        <shortName evidence="15">AP lyase MutM</shortName>
        <ecNumber evidence="15">4.2.99.18</ecNumber>
    </alternativeName>
</protein>
<dbReference type="EMBL" id="QYAD01000005">
    <property type="protein sequence ID" value="MBL3690890.1"/>
    <property type="molecule type" value="Genomic_DNA"/>
</dbReference>
<keyword evidence="10 15" id="KW-0234">DNA repair</keyword>
<proteinExistence type="inferred from homology"/>
<dbReference type="SMART" id="SM01232">
    <property type="entry name" value="H2TH"/>
    <property type="match status" value="1"/>
</dbReference>
<feature type="binding site" evidence="15">
    <location>
        <position position="204"/>
    </location>
    <ligand>
        <name>DNA</name>
        <dbReference type="ChEBI" id="CHEBI:16991"/>
    </ligand>
</feature>
<evidence type="ECO:0000259" key="17">
    <source>
        <dbReference type="PROSITE" id="PS51068"/>
    </source>
</evidence>
<feature type="active site" description="Schiff-base intermediate with DNA" evidence="15">
    <location>
        <position position="2"/>
    </location>
</feature>
<dbReference type="InterPro" id="IPR010663">
    <property type="entry name" value="Znf_FPG/IleRS"/>
</dbReference>
<evidence type="ECO:0000256" key="5">
    <source>
        <dbReference type="ARBA" id="ARBA00022763"/>
    </source>
</evidence>
<evidence type="ECO:0000256" key="7">
    <source>
        <dbReference type="ARBA" id="ARBA00022801"/>
    </source>
</evidence>
<dbReference type="EC" id="4.2.99.18" evidence="15"/>
<evidence type="ECO:0000256" key="10">
    <source>
        <dbReference type="ARBA" id="ARBA00023204"/>
    </source>
</evidence>
<keyword evidence="19" id="KW-1185">Reference proteome</keyword>
<dbReference type="InterPro" id="IPR000214">
    <property type="entry name" value="Znf_DNA_glyclase/AP_lyase"/>
</dbReference>
<dbReference type="Gene3D" id="3.20.190.10">
    <property type="entry name" value="MutM-like, N-terminal"/>
    <property type="match status" value="1"/>
</dbReference>
<dbReference type="InterPro" id="IPR015887">
    <property type="entry name" value="DNA_glyclase_Znf_dom_DNA_BS"/>
</dbReference>
<dbReference type="SUPFAM" id="SSF57716">
    <property type="entry name" value="Glucocorticoid receptor-like (DNA-binding domain)"/>
    <property type="match status" value="1"/>
</dbReference>
<comment type="subunit">
    <text evidence="3 15">Monomer.</text>
</comment>
<comment type="caution">
    <text evidence="18">The sequence shown here is derived from an EMBL/GenBank/DDBJ whole genome shotgun (WGS) entry which is preliminary data.</text>
</comment>
<dbReference type="SUPFAM" id="SSF46946">
    <property type="entry name" value="S13-like H2TH domain"/>
    <property type="match status" value="1"/>
</dbReference>
<dbReference type="GO" id="GO:0008534">
    <property type="term" value="F:oxidized purine nucleobase lesion DNA N-glycosylase activity"/>
    <property type="evidence" value="ECO:0007669"/>
    <property type="project" value="UniProtKB-EC"/>
</dbReference>
<evidence type="ECO:0000313" key="18">
    <source>
        <dbReference type="EMBL" id="MBL3690890.1"/>
    </source>
</evidence>
<evidence type="ECO:0000256" key="9">
    <source>
        <dbReference type="ARBA" id="ARBA00023125"/>
    </source>
</evidence>
<comment type="similarity">
    <text evidence="2 15">Belongs to the FPG family.</text>
</comment>
<dbReference type="EC" id="3.2.2.23" evidence="15"/>
<keyword evidence="9 15" id="KW-0238">DNA-binding</keyword>
<dbReference type="Pfam" id="PF01149">
    <property type="entry name" value="Fapy_DNA_glyco"/>
    <property type="match status" value="2"/>
</dbReference>
<dbReference type="InterPro" id="IPR010979">
    <property type="entry name" value="Ribosomal_uS13-like_H2TH"/>
</dbReference>
<feature type="active site" description="Proton donor" evidence="15">
    <location>
        <position position="3"/>
    </location>
</feature>
<evidence type="ECO:0000256" key="15">
    <source>
        <dbReference type="HAMAP-Rule" id="MF_00103"/>
    </source>
</evidence>
<dbReference type="Pfam" id="PF06827">
    <property type="entry name" value="zf-FPG_IleRS"/>
    <property type="match status" value="1"/>
</dbReference>
<keyword evidence="4 15" id="KW-0479">Metal-binding</keyword>
<evidence type="ECO:0000256" key="11">
    <source>
        <dbReference type="ARBA" id="ARBA00023239"/>
    </source>
</evidence>
<dbReference type="SMART" id="SM00898">
    <property type="entry name" value="Fapy_DNA_glyco"/>
    <property type="match status" value="1"/>
</dbReference>
<evidence type="ECO:0000313" key="19">
    <source>
        <dbReference type="Proteomes" id="UP001646141"/>
    </source>
</evidence>
<evidence type="ECO:0000256" key="2">
    <source>
        <dbReference type="ARBA" id="ARBA00009409"/>
    </source>
</evidence>
<comment type="cofactor">
    <cofactor evidence="15">
        <name>Zn(2+)</name>
        <dbReference type="ChEBI" id="CHEBI:29105"/>
    </cofactor>
    <text evidence="15">Binds 1 zinc ion per subunit.</text>
</comment>
<dbReference type="PROSITE" id="PS51068">
    <property type="entry name" value="FPG_CAT"/>
    <property type="match status" value="1"/>
</dbReference>
<dbReference type="Pfam" id="PF06831">
    <property type="entry name" value="H2TH"/>
    <property type="match status" value="1"/>
</dbReference>
<keyword evidence="7 15" id="KW-0378">Hydrolase</keyword>
<comment type="catalytic activity">
    <reaction evidence="14 15">
        <text>2'-deoxyribonucleotide-(2'-deoxyribose 5'-phosphate)-2'-deoxyribonucleotide-DNA = a 3'-end 2'-deoxyribonucleotide-(2,3-dehydro-2,3-deoxyribose 5'-phosphate)-DNA + a 5'-end 5'-phospho-2'-deoxyribonucleoside-DNA + H(+)</text>
        <dbReference type="Rhea" id="RHEA:66592"/>
        <dbReference type="Rhea" id="RHEA-COMP:13180"/>
        <dbReference type="Rhea" id="RHEA-COMP:16897"/>
        <dbReference type="Rhea" id="RHEA-COMP:17067"/>
        <dbReference type="ChEBI" id="CHEBI:15378"/>
        <dbReference type="ChEBI" id="CHEBI:136412"/>
        <dbReference type="ChEBI" id="CHEBI:157695"/>
        <dbReference type="ChEBI" id="CHEBI:167181"/>
        <dbReference type="EC" id="4.2.99.18"/>
    </reaction>
</comment>
<dbReference type="GO" id="GO:0140078">
    <property type="term" value="F:class I DNA-(apurinic or apyrimidinic site) endonuclease activity"/>
    <property type="evidence" value="ECO:0007669"/>
    <property type="project" value="UniProtKB-EC"/>
</dbReference>
<name>A0ABS1STF1_9MICO</name>
<dbReference type="Proteomes" id="UP001646141">
    <property type="component" value="Unassembled WGS sequence"/>
</dbReference>
<keyword evidence="12 15" id="KW-0511">Multifunctional enzyme</keyword>
<keyword evidence="6 15" id="KW-0863">Zinc-finger</keyword>
<evidence type="ECO:0000256" key="13">
    <source>
        <dbReference type="ARBA" id="ARBA00023295"/>
    </source>
</evidence>
<comment type="function">
    <text evidence="15">Involved in base excision repair of DNA damaged by oxidation or by mutagenic agents. Acts as DNA glycosylase that recognizes and removes damaged bases. Has a preference for oxidized purines, such as 7,8-dihydro-8-oxoguanine (8-oxoG). Has AP (apurinic/apyrimidinic) lyase activity and introduces nicks in the DNA strand. Cleaves the DNA backbone by beta-delta elimination to generate a single-strand break at the site of the removed base with both 3'- and 5'-phosphates.</text>
</comment>
<dbReference type="Gene3D" id="1.10.8.50">
    <property type="match status" value="1"/>
</dbReference>
<organism evidence="18 19">
    <name type="scientific">Leucobacter chromiireducens subsp. chromiireducens</name>
    <dbReference type="NCBI Taxonomy" id="660067"/>
    <lineage>
        <taxon>Bacteria</taxon>
        <taxon>Bacillati</taxon>
        <taxon>Actinomycetota</taxon>
        <taxon>Actinomycetes</taxon>
        <taxon>Micrococcales</taxon>
        <taxon>Microbacteriaceae</taxon>
        <taxon>Leucobacter</taxon>
    </lineage>
</organism>
<dbReference type="InterPro" id="IPR015886">
    <property type="entry name" value="H2TH_FPG"/>
</dbReference>
<keyword evidence="5 15" id="KW-0227">DNA damage</keyword>
<gene>
    <name evidence="15" type="primary">mutM</name>
    <name evidence="15" type="synonym">fpg</name>
    <name evidence="18" type="ORF">D3226_13155</name>
</gene>
<feature type="binding site" evidence="15">
    <location>
        <position position="122"/>
    </location>
    <ligand>
        <name>DNA</name>
        <dbReference type="ChEBI" id="CHEBI:16991"/>
    </ligand>
</feature>
<reference evidence="18 19" key="1">
    <citation type="submission" date="2018-09" db="EMBL/GenBank/DDBJ databases">
        <title>Comparative genomics of Leucobacter spp.</title>
        <authorList>
            <person name="Reis A.C."/>
            <person name="Kolvenbach B.A."/>
            <person name="Corvini P.F.X."/>
            <person name="Nunes O.C."/>
        </authorList>
    </citation>
    <scope>NUCLEOTIDE SEQUENCE [LARGE SCALE GENOMIC DNA]</scope>
    <source>
        <strain evidence="18 19">L-1</strain>
    </source>
</reference>
<accession>A0ABS1STF1</accession>